<feature type="transmembrane region" description="Helical" evidence="2">
    <location>
        <begin position="276"/>
        <end position="292"/>
    </location>
</feature>
<keyword evidence="2" id="KW-1133">Transmembrane helix</keyword>
<organism evidence="4 5">
    <name type="scientific">Actinophytocola xinjiangensis</name>
    <dbReference type="NCBI Taxonomy" id="485602"/>
    <lineage>
        <taxon>Bacteria</taxon>
        <taxon>Bacillati</taxon>
        <taxon>Actinomycetota</taxon>
        <taxon>Actinomycetes</taxon>
        <taxon>Pseudonocardiales</taxon>
        <taxon>Pseudonocardiaceae</taxon>
    </lineage>
</organism>
<proteinExistence type="predicted"/>
<feature type="transmembrane region" description="Helical" evidence="2">
    <location>
        <begin position="171"/>
        <end position="193"/>
    </location>
</feature>
<dbReference type="RefSeq" id="WP_075137223.1">
    <property type="nucleotide sequence ID" value="NZ_MSIF01000025.1"/>
</dbReference>
<gene>
    <name evidence="4" type="ORF">BLA60_34345</name>
</gene>
<evidence type="ECO:0000313" key="4">
    <source>
        <dbReference type="EMBL" id="OLF05863.1"/>
    </source>
</evidence>
<feature type="transmembrane region" description="Helical" evidence="2">
    <location>
        <begin position="249"/>
        <end position="269"/>
    </location>
</feature>
<dbReference type="Proteomes" id="UP000185696">
    <property type="component" value="Unassembled WGS sequence"/>
</dbReference>
<evidence type="ECO:0000256" key="1">
    <source>
        <dbReference type="SAM" id="MobiDB-lite"/>
    </source>
</evidence>
<dbReference type="OrthoDB" id="8738207at2"/>
<reference evidence="4 5" key="1">
    <citation type="submission" date="2016-12" db="EMBL/GenBank/DDBJ databases">
        <title>The draft genome sequence of Actinophytocola xinjiangensis.</title>
        <authorList>
            <person name="Wang W."/>
            <person name="Yuan L."/>
        </authorList>
    </citation>
    <scope>NUCLEOTIDE SEQUENCE [LARGE SCALE GENOMIC DNA]</scope>
    <source>
        <strain evidence="4 5">CGMCC 4.4663</strain>
    </source>
</reference>
<name>A0A7Z0WF93_9PSEU</name>
<feature type="transmembrane region" description="Helical" evidence="2">
    <location>
        <begin position="51"/>
        <end position="72"/>
    </location>
</feature>
<protein>
    <recommendedName>
        <fullName evidence="3">Dicarboxylate carrier MatC N-terminal domain-containing protein</fullName>
    </recommendedName>
</protein>
<dbReference type="AlphaFoldDB" id="A0A7Z0WF93"/>
<evidence type="ECO:0000256" key="2">
    <source>
        <dbReference type="SAM" id="Phobius"/>
    </source>
</evidence>
<feature type="transmembrane region" description="Helical" evidence="2">
    <location>
        <begin position="423"/>
        <end position="448"/>
    </location>
</feature>
<keyword evidence="2" id="KW-0472">Membrane</keyword>
<feature type="transmembrane region" description="Helical" evidence="2">
    <location>
        <begin position="304"/>
        <end position="320"/>
    </location>
</feature>
<dbReference type="EMBL" id="MSIF01000025">
    <property type="protein sequence ID" value="OLF05863.1"/>
    <property type="molecule type" value="Genomic_DNA"/>
</dbReference>
<evidence type="ECO:0000313" key="5">
    <source>
        <dbReference type="Proteomes" id="UP000185696"/>
    </source>
</evidence>
<accession>A0A7Z0WF93</accession>
<feature type="region of interest" description="Disordered" evidence="1">
    <location>
        <begin position="204"/>
        <end position="228"/>
    </location>
</feature>
<evidence type="ECO:0000259" key="3">
    <source>
        <dbReference type="Pfam" id="PF07158"/>
    </source>
</evidence>
<sequence length="450" mass="45425">MAAQITALLVLALAFLIATVRPVHLGALSLAAALAVGTGLAGLEVKDILAGFPVDILLLLLGVTLLFGIARANDTLDWVIDRSLRLIGNRTTLVPLLFFVLSAGIASLGSPLAAIVLIPVSVSFAGRNRLSPVVLALATTTGGSAGAFAPTSLFGLITAGTAEGSGIDFDGLFLFASALAVNLVLFVASWMLFGKYLVKDAPTADESSSSGPSADVEPDPLPGSGGGATATVTRVSAPSVAAPVKLNSYQLATVASLLLLVCSVIGLAFFGVDLHVGATALGLSVLLMLAFTKETSEAVKRVDWSTILLVGGITTYVGVLDHMGAVKSVADLGTKISSPLLAAFALCVCGALISAVGSTTALLAIIIPLALPLVEAGGVPAVGVICALALSSSLVDISPLSTVGATAVGAVDESIRPQVRRFLFQWGFSMVIIGPVLLCAFLVLPGYLAG</sequence>
<dbReference type="Pfam" id="PF07158">
    <property type="entry name" value="MatC_N"/>
    <property type="match status" value="1"/>
</dbReference>
<feature type="transmembrane region" description="Helical" evidence="2">
    <location>
        <begin position="93"/>
        <end position="122"/>
    </location>
</feature>
<feature type="transmembrane region" description="Helical" evidence="2">
    <location>
        <begin position="134"/>
        <end position="159"/>
    </location>
</feature>
<keyword evidence="5" id="KW-1185">Reference proteome</keyword>
<feature type="transmembrane region" description="Helical" evidence="2">
    <location>
        <begin position="340"/>
        <end position="369"/>
    </location>
</feature>
<keyword evidence="2" id="KW-0812">Transmembrane</keyword>
<feature type="domain" description="Dicarboxylate carrier MatC N-terminal" evidence="3">
    <location>
        <begin position="1"/>
        <end position="147"/>
    </location>
</feature>
<dbReference type="InterPro" id="IPR009827">
    <property type="entry name" value="MatC_N"/>
</dbReference>
<comment type="caution">
    <text evidence="4">The sequence shown here is derived from an EMBL/GenBank/DDBJ whole genome shotgun (WGS) entry which is preliminary data.</text>
</comment>